<organism evidence="2 3">
    <name type="scientific">Cellulomonas aerilata</name>
    <dbReference type="NCBI Taxonomy" id="515326"/>
    <lineage>
        <taxon>Bacteria</taxon>
        <taxon>Bacillati</taxon>
        <taxon>Actinomycetota</taxon>
        <taxon>Actinomycetes</taxon>
        <taxon>Micrococcales</taxon>
        <taxon>Cellulomonadaceae</taxon>
        <taxon>Cellulomonas</taxon>
    </lineage>
</organism>
<evidence type="ECO:0000256" key="1">
    <source>
        <dbReference type="SAM" id="MobiDB-lite"/>
    </source>
</evidence>
<gene>
    <name evidence="2" type="ORF">CAE01nite_20320</name>
</gene>
<comment type="caution">
    <text evidence="2">The sequence shown here is derived from an EMBL/GenBank/DDBJ whole genome shotgun (WGS) entry which is preliminary data.</text>
</comment>
<keyword evidence="3" id="KW-1185">Reference proteome</keyword>
<feature type="compositionally biased region" description="Low complexity" evidence="1">
    <location>
        <begin position="7"/>
        <end position="21"/>
    </location>
</feature>
<accession>A0A512DCZ3</accession>
<evidence type="ECO:0000313" key="2">
    <source>
        <dbReference type="EMBL" id="GEO34307.1"/>
    </source>
</evidence>
<feature type="region of interest" description="Disordered" evidence="1">
    <location>
        <begin position="1"/>
        <end position="43"/>
    </location>
</feature>
<proteinExistence type="predicted"/>
<evidence type="ECO:0000313" key="3">
    <source>
        <dbReference type="Proteomes" id="UP000321181"/>
    </source>
</evidence>
<protein>
    <submittedName>
        <fullName evidence="2">Uncharacterized protein</fullName>
    </submittedName>
</protein>
<reference evidence="2 3" key="1">
    <citation type="submission" date="2019-07" db="EMBL/GenBank/DDBJ databases">
        <title>Whole genome shotgun sequence of Cellulomonas aerilata NBRC 106308.</title>
        <authorList>
            <person name="Hosoyama A."/>
            <person name="Uohara A."/>
            <person name="Ohji S."/>
            <person name="Ichikawa N."/>
        </authorList>
    </citation>
    <scope>NUCLEOTIDE SEQUENCE [LARGE SCALE GENOMIC DNA]</scope>
    <source>
        <strain evidence="2 3">NBRC 106308</strain>
    </source>
</reference>
<dbReference type="Proteomes" id="UP000321181">
    <property type="component" value="Unassembled WGS sequence"/>
</dbReference>
<dbReference type="AlphaFoldDB" id="A0A512DCZ3"/>
<dbReference type="RefSeq" id="WP_146903601.1">
    <property type="nucleotide sequence ID" value="NZ_BAAARM010000003.1"/>
</dbReference>
<name>A0A512DCZ3_9CELL</name>
<dbReference type="EMBL" id="BJYY01000013">
    <property type="protein sequence ID" value="GEO34307.1"/>
    <property type="molecule type" value="Genomic_DNA"/>
</dbReference>
<feature type="compositionally biased region" description="Polar residues" evidence="1">
    <location>
        <begin position="22"/>
        <end position="31"/>
    </location>
</feature>
<sequence>MTTFEVPLAGAAARVPAATPPSTRGRSTAAPTGSARRGAAWRDRARRAVTESAARLGDRLDARTLAEHTPTCDDSSAWCTHHWGGLQEWPCPEYTAARASLDRRRPR</sequence>